<keyword evidence="3" id="KW-1003">Cell membrane</keyword>
<accession>A0A4Q7YTG6</accession>
<feature type="transmembrane region" description="Helical" evidence="7">
    <location>
        <begin position="77"/>
        <end position="98"/>
    </location>
</feature>
<keyword evidence="5 7" id="KW-1133">Transmembrane helix</keyword>
<evidence type="ECO:0000256" key="4">
    <source>
        <dbReference type="ARBA" id="ARBA00022692"/>
    </source>
</evidence>
<feature type="transmembrane region" description="Helical" evidence="7">
    <location>
        <begin position="302"/>
        <end position="324"/>
    </location>
</feature>
<evidence type="ECO:0000256" key="6">
    <source>
        <dbReference type="ARBA" id="ARBA00023136"/>
    </source>
</evidence>
<dbReference type="AlphaFoldDB" id="A0A4Q7YTG6"/>
<feature type="transmembrane region" description="Helical" evidence="7">
    <location>
        <begin position="119"/>
        <end position="141"/>
    </location>
</feature>
<dbReference type="GO" id="GO:0009055">
    <property type="term" value="F:electron transfer activity"/>
    <property type="evidence" value="ECO:0007669"/>
    <property type="project" value="TreeGrafter"/>
</dbReference>
<evidence type="ECO:0000256" key="3">
    <source>
        <dbReference type="ARBA" id="ARBA00022475"/>
    </source>
</evidence>
<evidence type="ECO:0000313" key="8">
    <source>
        <dbReference type="EMBL" id="RZU40351.1"/>
    </source>
</evidence>
<dbReference type="PANTHER" id="PTHR43141:SF4">
    <property type="entry name" value="CYTOCHROME BD2 SUBUNIT II"/>
    <property type="match status" value="1"/>
</dbReference>
<gene>
    <name evidence="8" type="ORF">BDD14_1803</name>
</gene>
<feature type="transmembrane region" description="Helical" evidence="7">
    <location>
        <begin position="161"/>
        <end position="185"/>
    </location>
</feature>
<sequence length="338" mass="36587">MPTPEMLLAVILMASLTFYVLFGGADYGGGVWDLLARGPRAQKQRELIAHAITPVWEANHVWLILVVVLLFAGFPPAFAAVSTALNIPLTVLTIGIVMRGSSFIFRAYHTSDYRTQRRWGVIFAIASTITPLCLGVIVGAISSGRVIVKDGVSENGFLAPWLGVFPVTVGFFALSLFVFLAAVYLTVEAKEPALQRDFRRRALASGIIVAVMALGTFLAAKTGAPDIYAELLRPSIAWVVQGATALFSIAAFGALLLRRYRVARIATMLQVSSILWGWGIAQAPYLLQGRMTIAQGAAAPSVLWALIGATAIGLLVLFPSLWYLMRLFKTGDQRIPLH</sequence>
<evidence type="ECO:0000256" key="5">
    <source>
        <dbReference type="ARBA" id="ARBA00022989"/>
    </source>
</evidence>
<feature type="transmembrane region" description="Helical" evidence="7">
    <location>
        <begin position="6"/>
        <end position="35"/>
    </location>
</feature>
<dbReference type="GO" id="GO:0070069">
    <property type="term" value="C:cytochrome complex"/>
    <property type="evidence" value="ECO:0007669"/>
    <property type="project" value="TreeGrafter"/>
</dbReference>
<comment type="similarity">
    <text evidence="2">Belongs to the cytochrome ubiquinol oxidase subunit 2 family.</text>
</comment>
<evidence type="ECO:0000256" key="7">
    <source>
        <dbReference type="SAM" id="Phobius"/>
    </source>
</evidence>
<dbReference type="PANTHER" id="PTHR43141">
    <property type="entry name" value="CYTOCHROME BD2 SUBUNIT II"/>
    <property type="match status" value="1"/>
</dbReference>
<reference evidence="8 9" key="1">
    <citation type="submission" date="2019-02" db="EMBL/GenBank/DDBJ databases">
        <title>Genomic Encyclopedia of Archaeal and Bacterial Type Strains, Phase II (KMG-II): from individual species to whole genera.</title>
        <authorList>
            <person name="Goeker M."/>
        </authorList>
    </citation>
    <scope>NUCLEOTIDE SEQUENCE [LARGE SCALE GENOMIC DNA]</scope>
    <source>
        <strain evidence="8 9">DSM 18101</strain>
    </source>
</reference>
<proteinExistence type="inferred from homology"/>
<dbReference type="InterPro" id="IPR003317">
    <property type="entry name" value="Cyt-d_oxidase_su2"/>
</dbReference>
<dbReference type="Pfam" id="PF02322">
    <property type="entry name" value="Cyt_bd_oxida_II"/>
    <property type="match status" value="1"/>
</dbReference>
<dbReference type="OrthoDB" id="9776710at2"/>
<dbReference type="EMBL" id="SHKW01000001">
    <property type="protein sequence ID" value="RZU40351.1"/>
    <property type="molecule type" value="Genomic_DNA"/>
</dbReference>
<dbReference type="GO" id="GO:0016682">
    <property type="term" value="F:oxidoreductase activity, acting on diphenols and related substances as donors, oxygen as acceptor"/>
    <property type="evidence" value="ECO:0007669"/>
    <property type="project" value="TreeGrafter"/>
</dbReference>
<name>A0A4Q7YTG6_9BACT</name>
<evidence type="ECO:0000313" key="9">
    <source>
        <dbReference type="Proteomes" id="UP000292958"/>
    </source>
</evidence>
<dbReference type="Proteomes" id="UP000292958">
    <property type="component" value="Unassembled WGS sequence"/>
</dbReference>
<dbReference type="RefSeq" id="WP_130418429.1">
    <property type="nucleotide sequence ID" value="NZ_SHKW01000001.1"/>
</dbReference>
<dbReference type="GO" id="GO:0005886">
    <property type="term" value="C:plasma membrane"/>
    <property type="evidence" value="ECO:0007669"/>
    <property type="project" value="UniProtKB-SubCell"/>
</dbReference>
<evidence type="ECO:0000256" key="2">
    <source>
        <dbReference type="ARBA" id="ARBA00007543"/>
    </source>
</evidence>
<feature type="transmembrane region" description="Helical" evidence="7">
    <location>
        <begin position="47"/>
        <end position="71"/>
    </location>
</feature>
<comment type="caution">
    <text evidence="8">The sequence shown here is derived from an EMBL/GenBank/DDBJ whole genome shotgun (WGS) entry which is preliminary data.</text>
</comment>
<comment type="subcellular location">
    <subcellularLocation>
        <location evidence="1">Cell membrane</location>
        <topology evidence="1">Multi-pass membrane protein</topology>
    </subcellularLocation>
</comment>
<feature type="transmembrane region" description="Helical" evidence="7">
    <location>
        <begin position="269"/>
        <end position="287"/>
    </location>
</feature>
<organism evidence="8 9">
    <name type="scientific">Edaphobacter modestus</name>
    <dbReference type="NCBI Taxonomy" id="388466"/>
    <lineage>
        <taxon>Bacteria</taxon>
        <taxon>Pseudomonadati</taxon>
        <taxon>Acidobacteriota</taxon>
        <taxon>Terriglobia</taxon>
        <taxon>Terriglobales</taxon>
        <taxon>Acidobacteriaceae</taxon>
        <taxon>Edaphobacter</taxon>
    </lineage>
</organism>
<dbReference type="GO" id="GO:0019646">
    <property type="term" value="P:aerobic electron transport chain"/>
    <property type="evidence" value="ECO:0007669"/>
    <property type="project" value="TreeGrafter"/>
</dbReference>
<keyword evidence="9" id="KW-1185">Reference proteome</keyword>
<keyword evidence="4 7" id="KW-0812">Transmembrane</keyword>
<protein>
    <submittedName>
        <fullName evidence="8">Cytochrome bd-I ubiquinol oxidase subunit 2 apoprotein</fullName>
    </submittedName>
</protein>
<keyword evidence="6 7" id="KW-0472">Membrane</keyword>
<feature type="transmembrane region" description="Helical" evidence="7">
    <location>
        <begin position="206"/>
        <end position="224"/>
    </location>
</feature>
<evidence type="ECO:0000256" key="1">
    <source>
        <dbReference type="ARBA" id="ARBA00004651"/>
    </source>
</evidence>
<feature type="transmembrane region" description="Helical" evidence="7">
    <location>
        <begin position="236"/>
        <end position="257"/>
    </location>
</feature>